<feature type="region of interest" description="Disordered" evidence="1">
    <location>
        <begin position="94"/>
        <end position="141"/>
    </location>
</feature>
<accession>Q857Q8</accession>
<organism evidence="2 3">
    <name type="scientific">Mycobacterium phage Cjw1</name>
    <dbReference type="NCBI Taxonomy" id="2907830"/>
    <lineage>
        <taxon>Viruses</taxon>
        <taxon>Duplodnaviria</taxon>
        <taxon>Heunggongvirae</taxon>
        <taxon>Uroviricota</taxon>
        <taxon>Caudoviricetes</taxon>
        <taxon>Kostyavirus</taxon>
        <taxon>Kostyavirus CJW1</taxon>
    </lineage>
</organism>
<sequence length="141" mass="15272">MEAHRLVVGLRRGPALRLRGSDRMSEPIPGDIRVLAWLGADTALSAAQETRMAEGHDPTVVYELLIMAQAMGTLAAASDTVYLGVIQEMERRERAEAEKQEMVQRLISEKLNRPKESTQDESAPTADDASSAPDEADGVGA</sequence>
<reference evidence="2 3" key="1">
    <citation type="journal article" date="2003" name="Cell">
        <title>Origins of highly mosaic mycobacteriophage genomes.</title>
        <authorList>
            <person name="Pedulla M.L."/>
            <person name="Ford M.E."/>
            <person name="Houtz J.M."/>
            <person name="Karthikeyan T."/>
            <person name="Wadsworth C."/>
            <person name="Lewis J.A."/>
            <person name="Jacobs-Sera D."/>
            <person name="Falbo J."/>
            <person name="Gross J."/>
            <person name="Pannunzio N.R."/>
            <person name="Brucker W."/>
            <person name="Kumar V."/>
            <person name="Kandasamy J."/>
            <person name="Keenan L."/>
            <person name="Bardarov S."/>
            <person name="Kriakov J."/>
            <person name="Lawrence J.G."/>
            <person name="Jacobs W.R. Jr."/>
            <person name="Hendrix R.W."/>
            <person name="Hatfull G.F."/>
        </authorList>
    </citation>
    <scope>NUCLEOTIDE SEQUENCE</scope>
</reference>
<feature type="compositionally biased region" description="Basic and acidic residues" evidence="1">
    <location>
        <begin position="94"/>
        <end position="118"/>
    </location>
</feature>
<dbReference type="RefSeq" id="NP_817553.1">
    <property type="nucleotide sequence ID" value="NC_004681.1"/>
</dbReference>
<keyword evidence="3" id="KW-1185">Reference proteome</keyword>
<dbReference type="KEGG" id="vg:1259166"/>
<name>Q857Q8_9CAUD</name>
<proteinExistence type="predicted"/>
<protein>
    <submittedName>
        <fullName evidence="2">Uncharacterized protein</fullName>
    </submittedName>
</protein>
<evidence type="ECO:0000313" key="2">
    <source>
        <dbReference type="EMBL" id="AAN01718.1"/>
    </source>
</evidence>
<evidence type="ECO:0000313" key="3">
    <source>
        <dbReference type="Proteomes" id="UP000000968"/>
    </source>
</evidence>
<evidence type="ECO:0000256" key="1">
    <source>
        <dbReference type="SAM" id="MobiDB-lite"/>
    </source>
</evidence>
<gene>
    <name evidence="2" type="primary">103</name>
    <name evidence="2" type="ORF">PBI_CJW1_103</name>
</gene>
<feature type="compositionally biased region" description="Low complexity" evidence="1">
    <location>
        <begin position="120"/>
        <end position="133"/>
    </location>
</feature>
<dbReference type="EMBL" id="AY129331">
    <property type="protein sequence ID" value="AAN01718.1"/>
    <property type="molecule type" value="Genomic_DNA"/>
</dbReference>
<dbReference type="Proteomes" id="UP000000968">
    <property type="component" value="Segment"/>
</dbReference>